<comment type="caution">
    <text evidence="1">The sequence shown here is derived from an EMBL/GenBank/DDBJ whole genome shotgun (WGS) entry which is preliminary data.</text>
</comment>
<reference evidence="1" key="1">
    <citation type="submission" date="2019-10" db="EMBL/GenBank/DDBJ databases">
        <authorList>
            <consortium name="DOE Joint Genome Institute"/>
            <person name="Kuo A."/>
            <person name="Miyauchi S."/>
            <person name="Kiss E."/>
            <person name="Drula E."/>
            <person name="Kohler A."/>
            <person name="Sanchez-Garcia M."/>
            <person name="Andreopoulos B."/>
            <person name="Barry K.W."/>
            <person name="Bonito G."/>
            <person name="Buee M."/>
            <person name="Carver A."/>
            <person name="Chen C."/>
            <person name="Cichocki N."/>
            <person name="Clum A."/>
            <person name="Culley D."/>
            <person name="Crous P.W."/>
            <person name="Fauchery L."/>
            <person name="Girlanda M."/>
            <person name="Hayes R."/>
            <person name="Keri Z."/>
            <person name="Labutti K."/>
            <person name="Lipzen A."/>
            <person name="Lombard V."/>
            <person name="Magnuson J."/>
            <person name="Maillard F."/>
            <person name="Morin E."/>
            <person name="Murat C."/>
            <person name="Nolan M."/>
            <person name="Ohm R."/>
            <person name="Pangilinan J."/>
            <person name="Pereira M."/>
            <person name="Perotto S."/>
            <person name="Peter M."/>
            <person name="Riley R."/>
            <person name="Sitrit Y."/>
            <person name="Stielow B."/>
            <person name="Szollosi G."/>
            <person name="Zifcakova L."/>
            <person name="Stursova M."/>
            <person name="Spatafora J.W."/>
            <person name="Tedersoo L."/>
            <person name="Vaario L.-M."/>
            <person name="Yamada A."/>
            <person name="Yan M."/>
            <person name="Wang P."/>
            <person name="Xu J."/>
            <person name="Bruns T."/>
            <person name="Baldrian P."/>
            <person name="Vilgalys R."/>
            <person name="Henrissat B."/>
            <person name="Grigoriev I.V."/>
            <person name="Hibbett D."/>
            <person name="Nagy L.G."/>
            <person name="Martin F.M."/>
        </authorList>
    </citation>
    <scope>NUCLEOTIDE SEQUENCE</scope>
    <source>
        <strain evidence="1">P2</strain>
    </source>
</reference>
<dbReference type="EMBL" id="MU118014">
    <property type="protein sequence ID" value="KAF9648403.1"/>
    <property type="molecule type" value="Genomic_DNA"/>
</dbReference>
<evidence type="ECO:0000313" key="1">
    <source>
        <dbReference type="EMBL" id="KAF9648403.1"/>
    </source>
</evidence>
<protein>
    <submittedName>
        <fullName evidence="1">Uncharacterized protein</fullName>
    </submittedName>
</protein>
<accession>A0ACB6ZG85</accession>
<reference evidence="1" key="2">
    <citation type="journal article" date="2020" name="Nat. Commun.">
        <title>Large-scale genome sequencing of mycorrhizal fungi provides insights into the early evolution of symbiotic traits.</title>
        <authorList>
            <person name="Miyauchi S."/>
            <person name="Kiss E."/>
            <person name="Kuo A."/>
            <person name="Drula E."/>
            <person name="Kohler A."/>
            <person name="Sanchez-Garcia M."/>
            <person name="Morin E."/>
            <person name="Andreopoulos B."/>
            <person name="Barry K.W."/>
            <person name="Bonito G."/>
            <person name="Buee M."/>
            <person name="Carver A."/>
            <person name="Chen C."/>
            <person name="Cichocki N."/>
            <person name="Clum A."/>
            <person name="Culley D."/>
            <person name="Crous P.W."/>
            <person name="Fauchery L."/>
            <person name="Girlanda M."/>
            <person name="Hayes R.D."/>
            <person name="Keri Z."/>
            <person name="LaButti K."/>
            <person name="Lipzen A."/>
            <person name="Lombard V."/>
            <person name="Magnuson J."/>
            <person name="Maillard F."/>
            <person name="Murat C."/>
            <person name="Nolan M."/>
            <person name="Ohm R.A."/>
            <person name="Pangilinan J."/>
            <person name="Pereira M.F."/>
            <person name="Perotto S."/>
            <person name="Peter M."/>
            <person name="Pfister S."/>
            <person name="Riley R."/>
            <person name="Sitrit Y."/>
            <person name="Stielow J.B."/>
            <person name="Szollosi G."/>
            <person name="Zifcakova L."/>
            <person name="Stursova M."/>
            <person name="Spatafora J.W."/>
            <person name="Tedersoo L."/>
            <person name="Vaario L.M."/>
            <person name="Yamada A."/>
            <person name="Yan M."/>
            <person name="Wang P."/>
            <person name="Xu J."/>
            <person name="Bruns T."/>
            <person name="Baldrian P."/>
            <person name="Vilgalys R."/>
            <person name="Dunand C."/>
            <person name="Henrissat B."/>
            <person name="Grigoriev I.V."/>
            <person name="Hibbett D."/>
            <person name="Nagy L.G."/>
            <person name="Martin F.M."/>
        </authorList>
    </citation>
    <scope>NUCLEOTIDE SEQUENCE</scope>
    <source>
        <strain evidence="1">P2</strain>
    </source>
</reference>
<organism evidence="1 2">
    <name type="scientific">Thelephora ganbajun</name>
    <name type="common">Ganba fungus</name>
    <dbReference type="NCBI Taxonomy" id="370292"/>
    <lineage>
        <taxon>Eukaryota</taxon>
        <taxon>Fungi</taxon>
        <taxon>Dikarya</taxon>
        <taxon>Basidiomycota</taxon>
        <taxon>Agaricomycotina</taxon>
        <taxon>Agaricomycetes</taxon>
        <taxon>Thelephorales</taxon>
        <taxon>Thelephoraceae</taxon>
        <taxon>Thelephora</taxon>
    </lineage>
</organism>
<sequence>MSSKHYRRTPSVSSISSLATPPSVSSMGGTSTSSSATPGPRGIGLSDPDQSAYRRKILGVIDRMRATGVGTDIDLPMIAVIGSQSAGKSSLIESISGITLPRAAGTCTRCPTECRLSYSNQSWSCKVLLRKTVDKKGGSLGVAENVPFGPVITNKKDVEERIRRAQRAILNPSISYETFLSGPDSEPDGRPELTFSKNCVCLELSGPDLTDLSFCDLPGLIVSVSQGNKASDIELVRDLVESYIVRPSCLILLTVTCETDFENQGAHHLAKQHDSDGQRTIGVLTKPDRIPRGEEDHWLRFIRGEAEHLANGWFVVKQPATVDLKDGVTWEGAREREKRFFSTRNPWSLETGYRHRFGTHNLTESLSKILSDLIKRRLPELEGELQSLLKKTESQIRELPAAPTDDVQGEVILLVSNFARELATYVEGTPDDGGIHQTIRPLNQAFLTEIRGTAQKFSPYIRGVGRSYTHPKFLASDTELEIDANEPDAIYADEVMALANRARARELPGHCLYIVTKWLINESTKRWSTPSRDLSEKVYNILVKEVNKKVDEHFHRFEYGRLHQDVKSIVNEVLAKCQASASERINQLLIMENKAPSTLHEPYLMDCREEYLESYRNPYSGLDYADDSPCLVAEFSLSVNSPRKDPHDQAFLYMASARAYFQVAFKRFTDMVPMMIDQELLRGLDWERGLNSALTKGLGITGPGSLEKAKEYLQELPEIKNCRERLHKQRERLLSAKQALQSI</sequence>
<keyword evidence="2" id="KW-1185">Reference proteome</keyword>
<proteinExistence type="predicted"/>
<gene>
    <name evidence="1" type="ORF">BDM02DRAFT_3187163</name>
</gene>
<evidence type="ECO:0000313" key="2">
    <source>
        <dbReference type="Proteomes" id="UP000886501"/>
    </source>
</evidence>
<name>A0ACB6ZG85_THEGA</name>
<dbReference type="Proteomes" id="UP000886501">
    <property type="component" value="Unassembled WGS sequence"/>
</dbReference>